<keyword evidence="2" id="KW-1133">Transmembrane helix</keyword>
<dbReference type="PANTHER" id="PTHR42208:SF1">
    <property type="entry name" value="HEAVY METAL TRANSPORTER"/>
    <property type="match status" value="1"/>
</dbReference>
<protein>
    <recommendedName>
        <fullName evidence="3">Urease accessory protein UreH-like transmembrane domain-containing protein</fullName>
    </recommendedName>
</protein>
<keyword evidence="2" id="KW-0472">Membrane</keyword>
<evidence type="ECO:0000259" key="3">
    <source>
        <dbReference type="Pfam" id="PF13386"/>
    </source>
</evidence>
<dbReference type="InterPro" id="IPR039447">
    <property type="entry name" value="UreH-like_TM_dom"/>
</dbReference>
<feature type="transmembrane region" description="Helical" evidence="2">
    <location>
        <begin position="7"/>
        <end position="32"/>
    </location>
</feature>
<sequence length="258" mass="27962">MTQEFSLLTAFMMGLLGSVHCIGMCGGIVGALTMGLGENIRQSQLKLMPYLAAYNIGRITSYSIAGILVGFLGSQFTQLLPEPMLIGRLFAGVFMIILGLYIAEWWRALGWLERGGAYLWRQIEPLGRRFLPVKNLPHALALGLVWGWLPCGLVYGALALSLASASATQGGLLMLAFGLGTLPTLVTIGSAASWLNRITRKAIVRQTMGLLIILFGLYTLFAPHKHGSHGKHHAPAPAQQQPLEKEAMPQGEVGHQHH</sequence>
<feature type="transmembrane region" description="Helical" evidence="2">
    <location>
        <begin position="172"/>
        <end position="196"/>
    </location>
</feature>
<name>A0A251X8K7_9GAMM</name>
<proteinExistence type="predicted"/>
<feature type="domain" description="Urease accessory protein UreH-like transmembrane" evidence="3">
    <location>
        <begin position="9"/>
        <end position="218"/>
    </location>
</feature>
<dbReference type="Pfam" id="PF13386">
    <property type="entry name" value="DsbD_2"/>
    <property type="match status" value="1"/>
</dbReference>
<keyword evidence="2" id="KW-0812">Transmembrane</keyword>
<comment type="caution">
    <text evidence="4">The sequence shown here is derived from an EMBL/GenBank/DDBJ whole genome shotgun (WGS) entry which is preliminary data.</text>
</comment>
<feature type="transmembrane region" description="Helical" evidence="2">
    <location>
        <begin position="85"/>
        <end position="103"/>
    </location>
</feature>
<feature type="transmembrane region" description="Helical" evidence="2">
    <location>
        <begin position="202"/>
        <end position="221"/>
    </location>
</feature>
<evidence type="ECO:0000256" key="1">
    <source>
        <dbReference type="SAM" id="MobiDB-lite"/>
    </source>
</evidence>
<feature type="region of interest" description="Disordered" evidence="1">
    <location>
        <begin position="228"/>
        <end position="258"/>
    </location>
</feature>
<reference evidence="4 5" key="1">
    <citation type="submission" date="2016-12" db="EMBL/GenBank/DDBJ databases">
        <title>Thioflexothrix psekupsii D3 genome sequencing and assembly.</title>
        <authorList>
            <person name="Fomenkov A."/>
            <person name="Vincze T."/>
            <person name="Grabovich M."/>
            <person name="Anton B.P."/>
            <person name="Dubinina G."/>
            <person name="Orlova M."/>
            <person name="Belousova E."/>
            <person name="Roberts R.J."/>
        </authorList>
    </citation>
    <scope>NUCLEOTIDE SEQUENCE [LARGE SCALE GENOMIC DNA]</scope>
    <source>
        <strain evidence="4">D3</strain>
    </source>
</reference>
<organism evidence="4 5">
    <name type="scientific">Thioflexithrix psekupsensis</name>
    <dbReference type="NCBI Taxonomy" id="1570016"/>
    <lineage>
        <taxon>Bacteria</taxon>
        <taxon>Pseudomonadati</taxon>
        <taxon>Pseudomonadota</taxon>
        <taxon>Gammaproteobacteria</taxon>
        <taxon>Thiotrichales</taxon>
        <taxon>Thioflexithrix</taxon>
    </lineage>
</organism>
<evidence type="ECO:0000313" key="5">
    <source>
        <dbReference type="Proteomes" id="UP000194798"/>
    </source>
</evidence>
<evidence type="ECO:0000313" key="4">
    <source>
        <dbReference type="EMBL" id="OUD14265.1"/>
    </source>
</evidence>
<dbReference type="Proteomes" id="UP000194798">
    <property type="component" value="Unassembled WGS sequence"/>
</dbReference>
<accession>A0A251X8K7</accession>
<dbReference type="AlphaFoldDB" id="A0A251X8K7"/>
<evidence type="ECO:0000256" key="2">
    <source>
        <dbReference type="SAM" id="Phobius"/>
    </source>
</evidence>
<keyword evidence="5" id="KW-1185">Reference proteome</keyword>
<gene>
    <name evidence="4" type="ORF">TPSD3_08030</name>
</gene>
<feature type="transmembrane region" description="Helical" evidence="2">
    <location>
        <begin position="52"/>
        <end position="73"/>
    </location>
</feature>
<dbReference type="PANTHER" id="PTHR42208">
    <property type="entry name" value="HEAVY METAL TRANSPORTER-RELATED"/>
    <property type="match status" value="1"/>
</dbReference>
<feature type="transmembrane region" description="Helical" evidence="2">
    <location>
        <begin position="139"/>
        <end position="160"/>
    </location>
</feature>
<dbReference type="EMBL" id="MSLT01000012">
    <property type="protein sequence ID" value="OUD14265.1"/>
    <property type="molecule type" value="Genomic_DNA"/>
</dbReference>